<dbReference type="CDD" id="cd17949">
    <property type="entry name" value="DEADc_DDX31"/>
    <property type="match status" value="1"/>
</dbReference>
<evidence type="ECO:0000259" key="7">
    <source>
        <dbReference type="PROSITE" id="PS51192"/>
    </source>
</evidence>
<dbReference type="GeneID" id="3372764"/>
<dbReference type="GO" id="GO:0003724">
    <property type="term" value="F:RNA helicase activity"/>
    <property type="evidence" value="ECO:0007669"/>
    <property type="project" value="UniProtKB-EC"/>
</dbReference>
<dbReference type="SMART" id="SM00487">
    <property type="entry name" value="DEXDc"/>
    <property type="match status" value="1"/>
</dbReference>
<dbReference type="SMART" id="SM00490">
    <property type="entry name" value="HELICc"/>
    <property type="match status" value="1"/>
</dbReference>
<gene>
    <name evidence="9" type="ORF">cgd4_1840</name>
</gene>
<dbReference type="InterPro" id="IPR014001">
    <property type="entry name" value="Helicase_ATP-bd"/>
</dbReference>
<comment type="function">
    <text evidence="6">RNA helicase.</text>
</comment>
<keyword evidence="3 6" id="KW-0347">Helicase</keyword>
<feature type="domain" description="Helicase ATP-binding" evidence="7">
    <location>
        <begin position="70"/>
        <end position="287"/>
    </location>
</feature>
<keyword evidence="5 6" id="KW-0694">RNA-binding</keyword>
<dbReference type="EC" id="3.6.4.13" evidence="6"/>
<proteinExistence type="inferred from homology"/>
<evidence type="ECO:0000256" key="1">
    <source>
        <dbReference type="ARBA" id="ARBA00022741"/>
    </source>
</evidence>
<dbReference type="CDD" id="cd18787">
    <property type="entry name" value="SF2_C_DEAD"/>
    <property type="match status" value="1"/>
</dbReference>
<dbReference type="RefSeq" id="XP_625778.1">
    <property type="nucleotide sequence ID" value="XM_625778.1"/>
</dbReference>
<dbReference type="SMART" id="SM01178">
    <property type="entry name" value="DUF4217"/>
    <property type="match status" value="1"/>
</dbReference>
<dbReference type="OMA" id="AVHIKAD"/>
<dbReference type="InterPro" id="IPR001650">
    <property type="entry name" value="Helicase_C-like"/>
</dbReference>
<comment type="domain">
    <text evidence="6">The Q motif is unique to and characteristic of the DEAD box family of RNA helicases and controls ATP binding and hydrolysis.</text>
</comment>
<dbReference type="Gene3D" id="3.40.50.300">
    <property type="entry name" value="P-loop containing nucleotide triphosphate hydrolases"/>
    <property type="match status" value="2"/>
</dbReference>
<dbReference type="Pfam" id="PF00270">
    <property type="entry name" value="DEAD"/>
    <property type="match status" value="1"/>
</dbReference>
<dbReference type="PROSITE" id="PS51192">
    <property type="entry name" value="HELICASE_ATP_BIND_1"/>
    <property type="match status" value="1"/>
</dbReference>
<keyword evidence="2 6" id="KW-0378">Hydrolase</keyword>
<organism evidence="9 10">
    <name type="scientific">Cryptosporidium parvum (strain Iowa II)</name>
    <dbReference type="NCBI Taxonomy" id="353152"/>
    <lineage>
        <taxon>Eukaryota</taxon>
        <taxon>Sar</taxon>
        <taxon>Alveolata</taxon>
        <taxon>Apicomplexa</taxon>
        <taxon>Conoidasida</taxon>
        <taxon>Coccidia</taxon>
        <taxon>Eucoccidiorida</taxon>
        <taxon>Eimeriorina</taxon>
        <taxon>Cryptosporidiidae</taxon>
        <taxon>Cryptosporidium</taxon>
    </lineage>
</organism>
<dbReference type="Pfam" id="PF13959">
    <property type="entry name" value="CTE_SPB4"/>
    <property type="match status" value="1"/>
</dbReference>
<dbReference type="GO" id="GO:0016887">
    <property type="term" value="F:ATP hydrolysis activity"/>
    <property type="evidence" value="ECO:0007669"/>
    <property type="project" value="RHEA"/>
</dbReference>
<dbReference type="STRING" id="353152.Q5CR74"/>
<evidence type="ECO:0000256" key="5">
    <source>
        <dbReference type="ARBA" id="ARBA00022884"/>
    </source>
</evidence>
<feature type="domain" description="Helicase C-terminal" evidence="8">
    <location>
        <begin position="486"/>
        <end position="661"/>
    </location>
</feature>
<dbReference type="InParanoid" id="Q5CR74"/>
<feature type="non-terminal residue" evidence="9">
    <location>
        <position position="1"/>
    </location>
</feature>
<dbReference type="GO" id="GO:0003723">
    <property type="term" value="F:RNA binding"/>
    <property type="evidence" value="ECO:0007669"/>
    <property type="project" value="UniProtKB-UniRule"/>
</dbReference>
<dbReference type="EMBL" id="AAEE01000008">
    <property type="protein sequence ID" value="EAK87948.1"/>
    <property type="molecule type" value="Genomic_DNA"/>
</dbReference>
<accession>Q5CR74</accession>
<protein>
    <recommendedName>
        <fullName evidence="6">ATP-dependent RNA helicase</fullName>
        <ecNumber evidence="6">3.6.4.13</ecNumber>
    </recommendedName>
</protein>
<dbReference type="InterPro" id="IPR025313">
    <property type="entry name" value="SPB4-like_CTE"/>
</dbReference>
<dbReference type="InterPro" id="IPR027417">
    <property type="entry name" value="P-loop_NTPase"/>
</dbReference>
<keyword evidence="4 6" id="KW-0067">ATP-binding</keyword>
<dbReference type="FunCoup" id="Q5CR74">
    <property type="interactions" value="3"/>
</dbReference>
<dbReference type="AlphaFoldDB" id="Q5CR74"/>
<evidence type="ECO:0000313" key="9">
    <source>
        <dbReference type="EMBL" id="EAK87948.1"/>
    </source>
</evidence>
<dbReference type="InterPro" id="IPR011545">
    <property type="entry name" value="DEAD/DEAH_box_helicase_dom"/>
</dbReference>
<comment type="caution">
    <text evidence="9">The sequence shown here is derived from an EMBL/GenBank/DDBJ whole genome shotgun (WGS) entry which is preliminary data.</text>
</comment>
<dbReference type="PROSITE" id="PS51194">
    <property type="entry name" value="HELICASE_CTER"/>
    <property type="match status" value="1"/>
</dbReference>
<comment type="similarity">
    <text evidence="6">Belongs to the DEAD box helicase family.</text>
</comment>
<dbReference type="InterPro" id="IPR000629">
    <property type="entry name" value="RNA-helicase_DEAD-box_CS"/>
</dbReference>
<dbReference type="Proteomes" id="UP000006726">
    <property type="component" value="Chromosome 4"/>
</dbReference>
<dbReference type="PROSITE" id="PS00039">
    <property type="entry name" value="DEAD_ATP_HELICASE"/>
    <property type="match status" value="1"/>
</dbReference>
<name>Q5CR74_CRYPI</name>
<reference evidence="9 10" key="1">
    <citation type="journal article" date="2004" name="Science">
        <title>Complete genome sequence of the apicomplexan, Cryptosporidium parvum.</title>
        <authorList>
            <person name="Abrahamsen M.S."/>
            <person name="Templeton T.J."/>
            <person name="Enomoto S."/>
            <person name="Abrahante J.E."/>
            <person name="Zhu G."/>
            <person name="Lancto C.A."/>
            <person name="Deng M."/>
            <person name="Liu C."/>
            <person name="Widmer G."/>
            <person name="Tzipori S."/>
            <person name="Buck G.A."/>
            <person name="Xu P."/>
            <person name="Bankier A.T."/>
            <person name="Dear P.H."/>
            <person name="Konfortov B.A."/>
            <person name="Spriggs H.F."/>
            <person name="Iyer L."/>
            <person name="Anantharaman V."/>
            <person name="Aravind L."/>
            <person name="Kapur V."/>
        </authorList>
    </citation>
    <scope>NUCLEOTIDE SEQUENCE [LARGE SCALE GENOMIC DNA]</scope>
    <source>
        <strain evidence="10">Iowa II</strain>
    </source>
</reference>
<keyword evidence="10" id="KW-1185">Reference proteome</keyword>
<sequence>RYIYTNLSMDENVLYFPDEELKEEEINEQTKPESIYTRKFSDVKGLNEKLVSQLNSLGYEKMTKVQELVIPKILNGGDILFRAPTGTGKTLSFLVPAIQRSLLNDIGRTTFRRSDGTIILILTPTRELCIQTIETARLIVQKMSWCVTGCICGGEKRKSEKARLRKGITILGGTPGRILDHIDSTNCFKVTNLKTLIVDEADRLLEEGFGASYKKIYQFVINQNANLSSHGIYNGDDDEELSMLLNVKVNKEKKLDKVNRQIILVSATLSKPVEDLARYSLKNDPEWLVLDQYREIGHKKDDGELEIFQDVLEGNQNIPSKGLFSVPINLRQEYVIVQDKFRIPALISLLLSRTGSGKRTVLFVSSTQVVEFYFALLQSIRWPSKLLIKGGPNVKNSIKLLENFKKEIDNKDLRSETKNDRIPNKFKSNKKKKLNNGYDSESDTDLNGEMILSDSDSEFESRIDKKRSDNNNFHKGHKKWFTNSSQLVEIFESMFDKYIFKNSIFDDEVEYDESSDLNYENKYLDDGDIVSNNESVTQPPIFMLHGHMNKDDRLGQLNSFEKSKKGGVIITSDVASRGLNFPKIDTVIQLDPPQSIEEYVHRMGRTARMGDKGTGIIFLRPTEEGYLEILKNYNITGKNGIIKLSDTTIWEGLISNNNNSGKIDDISGFFYSIINKIITLDPNDSHNELLNKARRAYIAFVRSYMSYDREFSKIFSIKKLHLGHVASSFGINEQPNKIIGHIKYLDGVISHKERMNINNKNNLLKKNKPNLIENSKKMIRKTFNKQISKVKKETPNIRKKSENKSNFKDFNFKSDLNKSGIIDKALQLMKKKSEIHVE</sequence>
<dbReference type="PANTHER" id="PTHR24031">
    <property type="entry name" value="RNA HELICASE"/>
    <property type="match status" value="1"/>
</dbReference>
<evidence type="ECO:0000256" key="2">
    <source>
        <dbReference type="ARBA" id="ARBA00022801"/>
    </source>
</evidence>
<dbReference type="Pfam" id="PF00271">
    <property type="entry name" value="Helicase_C"/>
    <property type="match status" value="1"/>
</dbReference>
<keyword evidence="1 6" id="KW-0547">Nucleotide-binding</keyword>
<evidence type="ECO:0000256" key="4">
    <source>
        <dbReference type="ARBA" id="ARBA00022840"/>
    </source>
</evidence>
<dbReference type="GO" id="GO:0005524">
    <property type="term" value="F:ATP binding"/>
    <property type="evidence" value="ECO:0007669"/>
    <property type="project" value="UniProtKB-UniRule"/>
</dbReference>
<evidence type="ECO:0000313" key="10">
    <source>
        <dbReference type="Proteomes" id="UP000006726"/>
    </source>
</evidence>
<dbReference type="OrthoDB" id="422663at2759"/>
<dbReference type="SUPFAM" id="SSF52540">
    <property type="entry name" value="P-loop containing nucleoside triphosphate hydrolases"/>
    <property type="match status" value="3"/>
</dbReference>
<evidence type="ECO:0000256" key="6">
    <source>
        <dbReference type="RuleBase" id="RU365068"/>
    </source>
</evidence>
<evidence type="ECO:0000259" key="8">
    <source>
        <dbReference type="PROSITE" id="PS51194"/>
    </source>
</evidence>
<comment type="catalytic activity">
    <reaction evidence="6">
        <text>ATP + H2O = ADP + phosphate + H(+)</text>
        <dbReference type="Rhea" id="RHEA:13065"/>
        <dbReference type="ChEBI" id="CHEBI:15377"/>
        <dbReference type="ChEBI" id="CHEBI:15378"/>
        <dbReference type="ChEBI" id="CHEBI:30616"/>
        <dbReference type="ChEBI" id="CHEBI:43474"/>
        <dbReference type="ChEBI" id="CHEBI:456216"/>
        <dbReference type="EC" id="3.6.4.13"/>
    </reaction>
</comment>
<dbReference type="KEGG" id="cpv:cgd4_1840"/>
<evidence type="ECO:0000256" key="3">
    <source>
        <dbReference type="ARBA" id="ARBA00022806"/>
    </source>
</evidence>